<reference evidence="8 9" key="1">
    <citation type="journal article" date="2021" name="Sci. Rep.">
        <title>The genome of the diatom Chaetoceros tenuissimus carries an ancient integrated fragment of an extant virus.</title>
        <authorList>
            <person name="Hongo Y."/>
            <person name="Kimura K."/>
            <person name="Takaki Y."/>
            <person name="Yoshida Y."/>
            <person name="Baba S."/>
            <person name="Kobayashi G."/>
            <person name="Nagasaki K."/>
            <person name="Hano T."/>
            <person name="Tomaru Y."/>
        </authorList>
    </citation>
    <scope>NUCLEOTIDE SEQUENCE [LARGE SCALE GENOMIC DNA]</scope>
    <source>
        <strain evidence="8 9">NIES-3715</strain>
    </source>
</reference>
<evidence type="ECO:0000256" key="6">
    <source>
        <dbReference type="SAM" id="Phobius"/>
    </source>
</evidence>
<accession>A0AAD3CGP8</accession>
<dbReference type="SMART" id="SM00004">
    <property type="entry name" value="NL"/>
    <property type="match status" value="3"/>
</dbReference>
<feature type="transmembrane region" description="Helical" evidence="6">
    <location>
        <begin position="332"/>
        <end position="352"/>
    </location>
</feature>
<feature type="region of interest" description="Disordered" evidence="5">
    <location>
        <begin position="1"/>
        <end position="34"/>
    </location>
</feature>
<feature type="compositionally biased region" description="Acidic residues" evidence="5">
    <location>
        <begin position="1"/>
        <end position="10"/>
    </location>
</feature>
<feature type="coiled-coil region" evidence="4">
    <location>
        <begin position="63"/>
        <end position="101"/>
    </location>
</feature>
<keyword evidence="1" id="KW-0677">Repeat</keyword>
<feature type="transmembrane region" description="Helical" evidence="6">
    <location>
        <begin position="508"/>
        <end position="528"/>
    </location>
</feature>
<evidence type="ECO:0000256" key="1">
    <source>
        <dbReference type="ARBA" id="ARBA00022737"/>
    </source>
</evidence>
<evidence type="ECO:0000256" key="5">
    <source>
        <dbReference type="SAM" id="MobiDB-lite"/>
    </source>
</evidence>
<evidence type="ECO:0000313" key="9">
    <source>
        <dbReference type="Proteomes" id="UP001054902"/>
    </source>
</evidence>
<proteinExistence type="predicted"/>
<evidence type="ECO:0000256" key="3">
    <source>
        <dbReference type="ARBA" id="ARBA00023180"/>
    </source>
</evidence>
<keyword evidence="6" id="KW-0472">Membrane</keyword>
<keyword evidence="2" id="KW-1015">Disulfide bond</keyword>
<gene>
    <name evidence="8" type="ORF">CTEN210_01053</name>
</gene>
<keyword evidence="3" id="KW-0325">Glycoprotein</keyword>
<protein>
    <recommendedName>
        <fullName evidence="7">LNR domain-containing protein</fullName>
    </recommendedName>
</protein>
<keyword evidence="6" id="KW-1133">Transmembrane helix</keyword>
<evidence type="ECO:0000259" key="7">
    <source>
        <dbReference type="SMART" id="SM00004"/>
    </source>
</evidence>
<dbReference type="Gene3D" id="3.30.300.320">
    <property type="match status" value="1"/>
</dbReference>
<feature type="transmembrane region" description="Helical" evidence="6">
    <location>
        <begin position="290"/>
        <end position="312"/>
    </location>
</feature>
<keyword evidence="4" id="KW-0175">Coiled coil</keyword>
<keyword evidence="6" id="KW-0812">Transmembrane</keyword>
<comment type="caution">
    <text evidence="8">The sequence shown here is derived from an EMBL/GenBank/DDBJ whole genome shotgun (WGS) entry which is preliminary data.</text>
</comment>
<feature type="transmembrane region" description="Helical" evidence="6">
    <location>
        <begin position="421"/>
        <end position="442"/>
    </location>
</feature>
<feature type="transmembrane region" description="Helical" evidence="6">
    <location>
        <begin position="549"/>
        <end position="571"/>
    </location>
</feature>
<dbReference type="Proteomes" id="UP001054902">
    <property type="component" value="Unassembled WGS sequence"/>
</dbReference>
<sequence>MKPSVSEEELTKESQPFLPNEGCRDDEVGGEGDEESLFVLTKEKYEELFHRVDELQKQLFNGNESQKSLKESVNKTFNRLEQENKNNFDELNKKLQKTTKQEFSIEEPSTENVCSSVQKEEEENPLAPDKEEKAEADIHMVAVKVLVESSKESESCWSNESFLFILLQIIVFFAQSMISTILLERVLLPSCTSNSDCPSNLYCKFDYDDYTNERVQNVALCEYDCHQTYSYLLTNGYQKTSETFQKCSIGTKKDQDKCLNEYHCYQSVVAQEIGNSDYDSCYNIKSNRDLLDVIGVIFLALVACLFGINIYTDIASGRKQLGYLQQEANPGILKQICASVIIARCTLLPILVTQVAVALNISGSLQPSAIVLSALSVTFVLQIDNIVGKFAILLCNWNEESIKKCCFQSNDRVLPRTISKFVISMTCVVVFLYQILTANKIIKMEFGNRILPFLKSPASGCGRFVWALVYNGCALIFLMLCWESLIAMCETINPAEKYWNLKRLLRKIFTLLSACVLYLAFGLMPWGIQVYKYKDTGYDVTDYKTMYGTILAIALILFSVYLFSVTVLGLIGTNVKSEQHVESSKETQAFLHKPPDVQMKIFDKDIASGGPNQDYLPQSNEIETEAINNESACFSPSCLLKVSKNLMLLPFALALIIYGCLKLKEINFQMKLVEDCPGYKDGFCRLSNNNANCKWDGGDCYDFNEKYPQCKGLETAQCKVTFKSYFFAKHYPDCIPTDRSAIGDGICHDEHNTEACGWDFGDCFPPNCSVDYPYWIGDGVCDYGEYNTKECVWDGGDCVL</sequence>
<dbReference type="EMBL" id="BLLK01000020">
    <property type="protein sequence ID" value="GFH44579.1"/>
    <property type="molecule type" value="Genomic_DNA"/>
</dbReference>
<evidence type="ECO:0000256" key="2">
    <source>
        <dbReference type="ARBA" id="ARBA00023157"/>
    </source>
</evidence>
<dbReference type="AlphaFoldDB" id="A0AAD3CGP8"/>
<evidence type="ECO:0000256" key="4">
    <source>
        <dbReference type="SAM" id="Coils"/>
    </source>
</evidence>
<keyword evidence="9" id="KW-1185">Reference proteome</keyword>
<name>A0AAD3CGP8_9STRA</name>
<feature type="domain" description="LNR" evidence="7">
    <location>
        <begin position="727"/>
        <end position="764"/>
    </location>
</feature>
<feature type="domain" description="LNR" evidence="7">
    <location>
        <begin position="669"/>
        <end position="701"/>
    </location>
</feature>
<dbReference type="InterPro" id="IPR000800">
    <property type="entry name" value="Notch_dom"/>
</dbReference>
<feature type="transmembrane region" description="Helical" evidence="6">
    <location>
        <begin position="463"/>
        <end position="488"/>
    </location>
</feature>
<feature type="region of interest" description="Disordered" evidence="5">
    <location>
        <begin position="111"/>
        <end position="130"/>
    </location>
</feature>
<evidence type="ECO:0000313" key="8">
    <source>
        <dbReference type="EMBL" id="GFH44579.1"/>
    </source>
</evidence>
<feature type="domain" description="LNR" evidence="7">
    <location>
        <begin position="765"/>
        <end position="799"/>
    </location>
</feature>
<organism evidence="8 9">
    <name type="scientific">Chaetoceros tenuissimus</name>
    <dbReference type="NCBI Taxonomy" id="426638"/>
    <lineage>
        <taxon>Eukaryota</taxon>
        <taxon>Sar</taxon>
        <taxon>Stramenopiles</taxon>
        <taxon>Ochrophyta</taxon>
        <taxon>Bacillariophyta</taxon>
        <taxon>Coscinodiscophyceae</taxon>
        <taxon>Chaetocerotophycidae</taxon>
        <taxon>Chaetocerotales</taxon>
        <taxon>Chaetocerotaceae</taxon>
        <taxon>Chaetoceros</taxon>
    </lineage>
</organism>